<comment type="caution">
    <text evidence="10">The sequence shown here is derived from an EMBL/GenBank/DDBJ whole genome shotgun (WGS) entry which is preliminary data.</text>
</comment>
<dbReference type="InterPro" id="IPR020573">
    <property type="entry name" value="UDP_GlcNAc_AcTrfase_non-rep"/>
</dbReference>
<evidence type="ECO:0000259" key="9">
    <source>
        <dbReference type="Pfam" id="PF25087"/>
    </source>
</evidence>
<evidence type="ECO:0000256" key="2">
    <source>
        <dbReference type="ARBA" id="ARBA00022556"/>
    </source>
</evidence>
<keyword evidence="1 7" id="KW-0444">Lipid biosynthesis</keyword>
<keyword evidence="6 7" id="KW-0012">Acyltransferase</keyword>
<comment type="subunit">
    <text evidence="7">Homotrimer.</text>
</comment>
<name>A0A2A4X7X5_UNCAE</name>
<reference evidence="11" key="1">
    <citation type="submission" date="2017-08" db="EMBL/GenBank/DDBJ databases">
        <title>A dynamic microbial community with high functional redundancy inhabits the cold, oxic subseafloor aquifer.</title>
        <authorList>
            <person name="Tully B.J."/>
            <person name="Wheat C.G."/>
            <person name="Glazer B.T."/>
            <person name="Huber J.A."/>
        </authorList>
    </citation>
    <scope>NUCLEOTIDE SEQUENCE [LARGE SCALE GENOMIC DNA]</scope>
</reference>
<evidence type="ECO:0000313" key="11">
    <source>
        <dbReference type="Proteomes" id="UP000218775"/>
    </source>
</evidence>
<proteinExistence type="inferred from homology"/>
<dbReference type="Proteomes" id="UP000218775">
    <property type="component" value="Unassembled WGS sequence"/>
</dbReference>
<evidence type="ECO:0000256" key="4">
    <source>
        <dbReference type="ARBA" id="ARBA00022737"/>
    </source>
</evidence>
<dbReference type="PANTHER" id="PTHR43378:SF2">
    <property type="entry name" value="UDP-3-O-ACYLGLUCOSAMINE N-ACYLTRANSFERASE 1, MITOCHONDRIAL-RELATED"/>
    <property type="match status" value="1"/>
</dbReference>
<feature type="domain" description="Mannose-1-phosphate guanyltransferase C-terminal" evidence="9">
    <location>
        <begin position="106"/>
        <end position="184"/>
    </location>
</feature>
<dbReference type="Gene3D" id="3.40.1390.10">
    <property type="entry name" value="MurE/MurF, N-terminal domain"/>
    <property type="match status" value="1"/>
</dbReference>
<evidence type="ECO:0000313" key="10">
    <source>
        <dbReference type="EMBL" id="PCI78165.1"/>
    </source>
</evidence>
<evidence type="ECO:0000256" key="7">
    <source>
        <dbReference type="HAMAP-Rule" id="MF_00523"/>
    </source>
</evidence>
<feature type="domain" description="UDP-3-O-[3-hydroxymyristoyl] glucosamine N-acyltransferase non-repeat region" evidence="8">
    <location>
        <begin position="24"/>
        <end position="89"/>
    </location>
</feature>
<dbReference type="InterPro" id="IPR001451">
    <property type="entry name" value="Hexapep"/>
</dbReference>
<dbReference type="Pfam" id="PF25087">
    <property type="entry name" value="GMPPB_C"/>
    <property type="match status" value="1"/>
</dbReference>
<sequence>MKKSHTAQELADFVGAKLHGDATLHITNVASLDLAGPSDASFLANPLYNEMMKKSQAGIVCVDKSAEIIKGKTYLITEDPSLAFQKIAEFFLKDKNPTHTGFEAIHPSAVIHPSAQIGTDVNIGPHVVIARDVIIGKGASILGSSFISQGVQIGNDCVIFPGVTIREECILGNRVTLQPGAVIGSCGFGFATDKKNNTHKKLDHLGNVILEDDVEIGANTTIDRARFKTTLIKKGTKIDNLVQLGHNVEVGENVIIVSQSGIAGSSTVGNNVVIGGQVGVAGHLKITNNVQIASQSGISKNLTTPGPYRGSPAIPMDQYNRRAVLVRRLEKLYARVENLENLILKD</sequence>
<organism evidence="10 11">
    <name type="scientific">Aerophobetes bacterium</name>
    <dbReference type="NCBI Taxonomy" id="2030807"/>
    <lineage>
        <taxon>Bacteria</taxon>
        <taxon>Candidatus Aerophobota</taxon>
    </lineage>
</organism>
<dbReference type="CDD" id="cd03352">
    <property type="entry name" value="LbH_LpxD"/>
    <property type="match status" value="1"/>
</dbReference>
<feature type="active site" description="Proton acceptor" evidence="7">
    <location>
        <position position="246"/>
    </location>
</feature>
<dbReference type="NCBIfam" id="NF002060">
    <property type="entry name" value="PRK00892.1"/>
    <property type="match status" value="1"/>
</dbReference>
<dbReference type="InterPro" id="IPR011004">
    <property type="entry name" value="Trimer_LpxA-like_sf"/>
</dbReference>
<evidence type="ECO:0000256" key="6">
    <source>
        <dbReference type="ARBA" id="ARBA00023315"/>
    </source>
</evidence>
<dbReference type="GO" id="GO:0103118">
    <property type="term" value="F:UDP-3-O-[(3R)-3-hydroxyacyl]-glucosamine N-acyltransferase activity"/>
    <property type="evidence" value="ECO:0007669"/>
    <property type="project" value="UniProtKB-EC"/>
</dbReference>
<keyword evidence="3 7" id="KW-0808">Transferase</keyword>
<keyword evidence="2 7" id="KW-0441">Lipid A biosynthesis</keyword>
<comment type="pathway">
    <text evidence="7">Bacterial outer membrane biogenesis; LPS lipid A biosynthesis.</text>
</comment>
<comment type="function">
    <text evidence="7">Catalyzes the N-acylation of UDP-3-O-acylglucosamine using 3-hydroxyacyl-ACP as the acyl donor. Is involved in the biosynthesis of lipid A, a phosphorylated glycolipid that anchors the lipopolysaccharide to the outer membrane of the cell.</text>
</comment>
<dbReference type="GO" id="GO:0016410">
    <property type="term" value="F:N-acyltransferase activity"/>
    <property type="evidence" value="ECO:0007669"/>
    <property type="project" value="InterPro"/>
</dbReference>
<keyword evidence="5 7" id="KW-0443">Lipid metabolism</keyword>
<dbReference type="GO" id="GO:0016020">
    <property type="term" value="C:membrane"/>
    <property type="evidence" value="ECO:0007669"/>
    <property type="project" value="GOC"/>
</dbReference>
<evidence type="ECO:0000259" key="8">
    <source>
        <dbReference type="Pfam" id="PF04613"/>
    </source>
</evidence>
<evidence type="ECO:0000256" key="3">
    <source>
        <dbReference type="ARBA" id="ARBA00022679"/>
    </source>
</evidence>
<comment type="similarity">
    <text evidence="7">Belongs to the transferase hexapeptide repeat family. LpxD subfamily.</text>
</comment>
<dbReference type="InterPro" id="IPR056729">
    <property type="entry name" value="GMPPB_C"/>
</dbReference>
<dbReference type="UniPathway" id="UPA00973"/>
<comment type="catalytic activity">
    <reaction evidence="7">
        <text>a UDP-3-O-[(3R)-3-hydroxyacyl]-alpha-D-glucosamine + a (3R)-hydroxyacyl-[ACP] = a UDP-2-N,3-O-bis[(3R)-3-hydroxyacyl]-alpha-D-glucosamine + holo-[ACP] + H(+)</text>
        <dbReference type="Rhea" id="RHEA:53836"/>
        <dbReference type="Rhea" id="RHEA-COMP:9685"/>
        <dbReference type="Rhea" id="RHEA-COMP:9945"/>
        <dbReference type="ChEBI" id="CHEBI:15378"/>
        <dbReference type="ChEBI" id="CHEBI:64479"/>
        <dbReference type="ChEBI" id="CHEBI:78827"/>
        <dbReference type="ChEBI" id="CHEBI:137740"/>
        <dbReference type="ChEBI" id="CHEBI:137748"/>
        <dbReference type="EC" id="2.3.1.191"/>
    </reaction>
</comment>
<dbReference type="NCBIfam" id="TIGR01853">
    <property type="entry name" value="lipid_A_lpxD"/>
    <property type="match status" value="1"/>
</dbReference>
<keyword evidence="4 7" id="KW-0677">Repeat</keyword>
<dbReference type="EC" id="2.3.1.191" evidence="7"/>
<accession>A0A2A4X7X5</accession>
<dbReference type="EMBL" id="NVUK01000008">
    <property type="protein sequence ID" value="PCI78165.1"/>
    <property type="molecule type" value="Genomic_DNA"/>
</dbReference>
<dbReference type="InterPro" id="IPR007691">
    <property type="entry name" value="LpxD"/>
</dbReference>
<dbReference type="GO" id="GO:0009245">
    <property type="term" value="P:lipid A biosynthetic process"/>
    <property type="evidence" value="ECO:0007669"/>
    <property type="project" value="UniProtKB-UniRule"/>
</dbReference>
<dbReference type="SUPFAM" id="SSF51161">
    <property type="entry name" value="Trimeric LpxA-like enzymes"/>
    <property type="match status" value="1"/>
</dbReference>
<protein>
    <recommendedName>
        <fullName evidence="7">UDP-3-O-acylglucosamine N-acyltransferase</fullName>
        <ecNumber evidence="7">2.3.1.191</ecNumber>
    </recommendedName>
</protein>
<dbReference type="AlphaFoldDB" id="A0A2A4X7X5"/>
<dbReference type="Pfam" id="PF04613">
    <property type="entry name" value="LpxD"/>
    <property type="match status" value="1"/>
</dbReference>
<evidence type="ECO:0000256" key="5">
    <source>
        <dbReference type="ARBA" id="ARBA00023098"/>
    </source>
</evidence>
<dbReference type="PANTHER" id="PTHR43378">
    <property type="entry name" value="UDP-3-O-ACYLGLUCOSAMINE N-ACYLTRANSFERASE"/>
    <property type="match status" value="1"/>
</dbReference>
<evidence type="ECO:0000256" key="1">
    <source>
        <dbReference type="ARBA" id="ARBA00022516"/>
    </source>
</evidence>
<dbReference type="HAMAP" id="MF_00523">
    <property type="entry name" value="LpxD"/>
    <property type="match status" value="1"/>
</dbReference>
<dbReference type="Gene3D" id="2.160.10.10">
    <property type="entry name" value="Hexapeptide repeat proteins"/>
    <property type="match status" value="1"/>
</dbReference>
<gene>
    <name evidence="7 10" type="primary">lpxD</name>
    <name evidence="10" type="ORF">COB21_01470</name>
</gene>
<dbReference type="Pfam" id="PF00132">
    <property type="entry name" value="Hexapep"/>
    <property type="match status" value="1"/>
</dbReference>